<keyword evidence="1" id="KW-0966">Cell projection</keyword>
<sequence>MIELTKLNGEPVLINSRQIEYIELIPESKIIMMNGKYHIVREDKDDIIKKVIVFNNQCINYPRNEEV</sequence>
<evidence type="ECO:0000313" key="1">
    <source>
        <dbReference type="EMBL" id="EEG74059.1"/>
    </source>
</evidence>
<keyword evidence="1" id="KW-0282">Flagellum</keyword>
<keyword evidence="2" id="KW-1185">Reference proteome</keyword>
<reference evidence="1" key="1">
    <citation type="submission" date="2009-02" db="EMBL/GenBank/DDBJ databases">
        <authorList>
            <person name="Fulton L."/>
            <person name="Clifton S."/>
            <person name="Fulton B."/>
            <person name="Xu J."/>
            <person name="Minx P."/>
            <person name="Pepin K.H."/>
            <person name="Johnson M."/>
            <person name="Bhonagiri V."/>
            <person name="Nash W.E."/>
            <person name="Mardis E.R."/>
            <person name="Wilson R.K."/>
        </authorList>
    </citation>
    <scope>NUCLEOTIDE SEQUENCE [LARGE SCALE GENOMIC DNA]</scope>
    <source>
        <strain evidence="1">DSM 15053</strain>
    </source>
</reference>
<dbReference type="eggNOG" id="COG1582">
    <property type="taxonomic scope" value="Bacteria"/>
</dbReference>
<dbReference type="HOGENOM" id="CLU_173020_1_1_9"/>
<proteinExistence type="predicted"/>
<evidence type="ECO:0000313" key="2">
    <source>
        <dbReference type="Proteomes" id="UP000004893"/>
    </source>
</evidence>
<dbReference type="InterPro" id="IPR009384">
    <property type="entry name" value="SwrD-like"/>
</dbReference>
<comment type="caution">
    <text evidence="1">The sequence shown here is derived from an EMBL/GenBank/DDBJ whole genome shotgun (WGS) entry which is preliminary data.</text>
</comment>
<dbReference type="STRING" id="553973.CLOHYLEM_06065"/>
<protein>
    <submittedName>
        <fullName evidence="1">Flagellar protein (FlbD)</fullName>
    </submittedName>
</protein>
<dbReference type="OrthoDB" id="9799862at2"/>
<dbReference type="RefSeq" id="WP_006443412.1">
    <property type="nucleotide sequence ID" value="NZ_CP036524.1"/>
</dbReference>
<dbReference type="EMBL" id="ABYI02000022">
    <property type="protein sequence ID" value="EEG74059.1"/>
    <property type="molecule type" value="Genomic_DNA"/>
</dbReference>
<organism evidence="1 2">
    <name type="scientific">[Clostridium] hylemonae DSM 15053</name>
    <dbReference type="NCBI Taxonomy" id="553973"/>
    <lineage>
        <taxon>Bacteria</taxon>
        <taxon>Bacillati</taxon>
        <taxon>Bacillota</taxon>
        <taxon>Clostridia</taxon>
        <taxon>Lachnospirales</taxon>
        <taxon>Lachnospiraceae</taxon>
    </lineage>
</organism>
<accession>C0C1P5</accession>
<keyword evidence="1" id="KW-0969">Cilium</keyword>
<dbReference type="AlphaFoldDB" id="C0C1P5"/>
<dbReference type="Proteomes" id="UP000004893">
    <property type="component" value="Unassembled WGS sequence"/>
</dbReference>
<name>C0C1P5_9FIRM</name>
<reference evidence="1" key="2">
    <citation type="submission" date="2013-06" db="EMBL/GenBank/DDBJ databases">
        <title>Draft genome sequence of Clostridium hylemonae (DSM 15053).</title>
        <authorList>
            <person name="Sudarsanam P."/>
            <person name="Ley R."/>
            <person name="Guruge J."/>
            <person name="Turnbaugh P.J."/>
            <person name="Mahowald M."/>
            <person name="Liep D."/>
            <person name="Gordon J."/>
        </authorList>
    </citation>
    <scope>NUCLEOTIDE SEQUENCE</scope>
    <source>
        <strain evidence="1">DSM 15053</strain>
    </source>
</reference>
<gene>
    <name evidence="1" type="ORF">CLOHYLEM_06065</name>
</gene>
<dbReference type="Pfam" id="PF06289">
    <property type="entry name" value="FlbD"/>
    <property type="match status" value="1"/>
</dbReference>
<dbReference type="PANTHER" id="PTHR39185">
    <property type="entry name" value="SWARMING MOTILITY PROTEIN SWRD"/>
    <property type="match status" value="1"/>
</dbReference>
<dbReference type="PANTHER" id="PTHR39185:SF1">
    <property type="entry name" value="SWARMING MOTILITY PROTEIN SWRD"/>
    <property type="match status" value="1"/>
</dbReference>